<feature type="compositionally biased region" description="Basic residues" evidence="3">
    <location>
        <begin position="155"/>
        <end position="169"/>
    </location>
</feature>
<dbReference type="SUPFAM" id="SSF52972">
    <property type="entry name" value="ITPase-like"/>
    <property type="match status" value="1"/>
</dbReference>
<dbReference type="InterPro" id="IPR002637">
    <property type="entry name" value="RdgB/HAM1"/>
</dbReference>
<keyword evidence="2" id="KW-0378">Hydrolase</keyword>
<dbReference type="InterPro" id="IPR029001">
    <property type="entry name" value="ITPase-like_fam"/>
</dbReference>
<dbReference type="Gene3D" id="3.90.950.10">
    <property type="match status" value="1"/>
</dbReference>
<dbReference type="GO" id="GO:0047429">
    <property type="term" value="F:nucleoside triphosphate diphosphatase activity"/>
    <property type="evidence" value="ECO:0007669"/>
    <property type="project" value="InterPro"/>
</dbReference>
<evidence type="ECO:0000256" key="1">
    <source>
        <dbReference type="ARBA" id="ARBA00008023"/>
    </source>
</evidence>
<evidence type="ECO:0000256" key="2">
    <source>
        <dbReference type="ARBA" id="ARBA00022801"/>
    </source>
</evidence>
<evidence type="ECO:0000313" key="5">
    <source>
        <dbReference type="WBParaSite" id="maker-unitig_39457-snap-gene-0.1-mRNA-1"/>
    </source>
</evidence>
<accession>A0A1I8FM33</accession>
<protein>
    <submittedName>
        <fullName evidence="5">Non-canonical purine NTP pyrophosphatase</fullName>
    </submittedName>
</protein>
<proteinExistence type="inferred from homology"/>
<dbReference type="GO" id="GO:0005737">
    <property type="term" value="C:cytoplasm"/>
    <property type="evidence" value="ECO:0007669"/>
    <property type="project" value="TreeGrafter"/>
</dbReference>
<name>A0A1I8FM33_9PLAT</name>
<feature type="region of interest" description="Disordered" evidence="3">
    <location>
        <begin position="150"/>
        <end position="176"/>
    </location>
</feature>
<comment type="similarity">
    <text evidence="1">Belongs to the HAM1 NTPase family.</text>
</comment>
<dbReference type="GO" id="GO:0009143">
    <property type="term" value="P:nucleoside triphosphate catabolic process"/>
    <property type="evidence" value="ECO:0007669"/>
    <property type="project" value="InterPro"/>
</dbReference>
<keyword evidence="4" id="KW-1185">Reference proteome</keyword>
<dbReference type="PANTHER" id="PTHR11067">
    <property type="entry name" value="INOSINE TRIPHOSPHATE PYROPHOSPHATASE/HAM1 PROTEIN"/>
    <property type="match status" value="1"/>
</dbReference>
<dbReference type="WBParaSite" id="maker-unitig_39457-snap-gene-0.1-mRNA-1">
    <property type="protein sequence ID" value="maker-unitig_39457-snap-gene-0.1-mRNA-1"/>
    <property type="gene ID" value="maker-unitig_39457-snap-gene-0.1"/>
</dbReference>
<dbReference type="Proteomes" id="UP000095280">
    <property type="component" value="Unplaced"/>
</dbReference>
<dbReference type="PANTHER" id="PTHR11067:SF9">
    <property type="entry name" value="INOSINE TRIPHOSPHATE PYROPHOSPHATASE"/>
    <property type="match status" value="1"/>
</dbReference>
<dbReference type="Pfam" id="PF01725">
    <property type="entry name" value="Ham1p_like"/>
    <property type="match status" value="1"/>
</dbReference>
<evidence type="ECO:0000256" key="3">
    <source>
        <dbReference type="SAM" id="MobiDB-lite"/>
    </source>
</evidence>
<reference evidence="5" key="1">
    <citation type="submission" date="2016-11" db="UniProtKB">
        <authorList>
            <consortium name="WormBaseParasite"/>
        </authorList>
    </citation>
    <scope>IDENTIFICATION</scope>
</reference>
<evidence type="ECO:0000313" key="4">
    <source>
        <dbReference type="Proteomes" id="UP000095280"/>
    </source>
</evidence>
<dbReference type="AlphaFoldDB" id="A0A1I8FM33"/>
<sequence length="410" mass="44641">GPRKVPRLAAERVGGPVLVEDTSLCFNGPGRPTGGVHQVVPGRSGPGRPAQTVGRIPGQVGPRLAACSPTVAARPGVCPGSIADKPAGDNRFGWDPIFKPDGFHETFAQMVPEVKNTISHRAKALSLVRDFLRRRASGFIGRYLVRSLRSAGHPGSHRRQESRRRRRPATRQQDALTRAGVQSVRFLEHRTLGPALRLSTVAYRRYVSELFDSRIGRIRWPAAAAAAVRPKPPPSRLVGVSAMRADPPPRVRRVIRRGAGRQPGRPLCASIEAAVFEGPDKINRSSKLRPLRRHSPHRRRAWACRPPDRDGGAPWPVWAWAVPVWHRRPDRQRERQSPSPGCTSGDAVGVLEHALLADNAGLRTPSFNSDVAYARGAGPSTNAETGPPLWLGPVLRRSGLLTNDLPLSSG</sequence>
<organism evidence="4 5">
    <name type="scientific">Macrostomum lignano</name>
    <dbReference type="NCBI Taxonomy" id="282301"/>
    <lineage>
        <taxon>Eukaryota</taxon>
        <taxon>Metazoa</taxon>
        <taxon>Spiralia</taxon>
        <taxon>Lophotrochozoa</taxon>
        <taxon>Platyhelminthes</taxon>
        <taxon>Rhabditophora</taxon>
        <taxon>Macrostomorpha</taxon>
        <taxon>Macrostomida</taxon>
        <taxon>Macrostomidae</taxon>
        <taxon>Macrostomum</taxon>
    </lineage>
</organism>